<reference evidence="1 2" key="1">
    <citation type="journal article" date="2012" name="J. Bacteriol.">
        <title>Complete genome sequence of Rickettsia slovaca, the agent of tick-borne lymphadenitis.</title>
        <authorList>
            <person name="Fournier P.E."/>
            <person name="El Karkouri K."/>
            <person name="Robert C."/>
            <person name="Medigue C."/>
            <person name="Raoult D."/>
        </authorList>
    </citation>
    <scope>NUCLEOTIDE SEQUENCE [LARGE SCALE GENOMIC DNA]</scope>
    <source>
        <strain evidence="1 2">13-B</strain>
    </source>
</reference>
<keyword evidence="2" id="KW-1185">Reference proteome</keyword>
<evidence type="ECO:0000313" key="1">
    <source>
        <dbReference type="EMBL" id="AEV91759.1"/>
    </source>
</evidence>
<name>A0ABM5MNP6_RICS1</name>
<sequence>MKINIILEYVRKVKPIDFSQKKLNKIINYRMRKRNMTIYLLDFSFYL</sequence>
<protein>
    <submittedName>
        <fullName evidence="1">Uncharacterized protein</fullName>
    </submittedName>
</protein>
<dbReference type="Proteomes" id="UP000005443">
    <property type="component" value="Chromosome"/>
</dbReference>
<proteinExistence type="predicted"/>
<accession>A0ABM5MNP6</accession>
<organism evidence="1 2">
    <name type="scientific">Rickettsia slovaca (strain 13-B)</name>
    <dbReference type="NCBI Taxonomy" id="941638"/>
    <lineage>
        <taxon>Bacteria</taxon>
        <taxon>Pseudomonadati</taxon>
        <taxon>Pseudomonadota</taxon>
        <taxon>Alphaproteobacteria</taxon>
        <taxon>Rickettsiales</taxon>
        <taxon>Rickettsiaceae</taxon>
        <taxon>Rickettsieae</taxon>
        <taxon>Rickettsia</taxon>
        <taxon>spotted fever group</taxon>
    </lineage>
</organism>
<dbReference type="EMBL" id="CP002428">
    <property type="protein sequence ID" value="AEV91759.1"/>
    <property type="molecule type" value="Genomic_DNA"/>
</dbReference>
<gene>
    <name evidence="1" type="ordered locus">Rsl_103</name>
</gene>
<evidence type="ECO:0000313" key="2">
    <source>
        <dbReference type="Proteomes" id="UP000005443"/>
    </source>
</evidence>